<evidence type="ECO:0000256" key="1">
    <source>
        <dbReference type="SAM" id="MobiDB-lite"/>
    </source>
</evidence>
<feature type="region of interest" description="Disordered" evidence="1">
    <location>
        <begin position="352"/>
        <end position="376"/>
    </location>
</feature>
<evidence type="ECO:0000313" key="2">
    <source>
        <dbReference type="EMBL" id="AXJ02100.1"/>
    </source>
</evidence>
<feature type="compositionally biased region" description="Polar residues" evidence="1">
    <location>
        <begin position="355"/>
        <end position="376"/>
    </location>
</feature>
<proteinExistence type="predicted"/>
<dbReference type="Gene3D" id="3.40.50.2000">
    <property type="entry name" value="Glycogen Phosphorylase B"/>
    <property type="match status" value="1"/>
</dbReference>
<evidence type="ECO:0008006" key="4">
    <source>
        <dbReference type="Google" id="ProtNLM"/>
    </source>
</evidence>
<gene>
    <name evidence="2" type="ORF">CYPRO_2862</name>
</gene>
<dbReference type="RefSeq" id="WP_114985229.1">
    <property type="nucleotide sequence ID" value="NZ_CP027806.1"/>
</dbReference>
<reference evidence="2 3" key="1">
    <citation type="submission" date="2018-03" db="EMBL/GenBank/DDBJ databases">
        <title>Phenotypic and genomic properties of Cyclonatronum proteinivorum gen. nov., sp. nov., a haloalkaliphilic bacteroidete from soda lakes possessing Na+-translocating rhodopsin.</title>
        <authorList>
            <person name="Toshchakov S.V."/>
            <person name="Korzhenkov A."/>
            <person name="Samarov N.I."/>
            <person name="Kublanov I.V."/>
            <person name="Muntyan M.S."/>
            <person name="Sorokin D.Y."/>
        </authorList>
    </citation>
    <scope>NUCLEOTIDE SEQUENCE [LARGE SCALE GENOMIC DNA]</scope>
    <source>
        <strain evidence="2 3">Omega</strain>
    </source>
</reference>
<sequence>MKILYGIQGTGNGHMSRANAIVPRLSEYAEVDILVSGHSSEIKSGFPVKFQYPGLGFSFGKNGGINYWQSLVRSKPAQFIKDIRKLPVQSYDFIITDFEPVTAWAARLSGTPCIGVSHQASFLSQKTPRPRSTQWFGETLFQWYAPVDTAIGFHYQPYDYSILTPVIRDEVRSLNPSDEGHVTIYLPAYSPDRLLPHLQKLGLPVHLFTKHEHLARTAGNIRIMPVNSEGYLRSLESCTALVCGAGFESPSEGLFLGKRMLCIPMKQQYEQHCNAAALQQMGIAVHPKVDDGFTAELQQLLERPAPEPLCYPDVLTEVCDTVFSLYSNFEVIRLCSMNQYAADNRLLSMPKPDFSSENSHTPDFSFGTTDQPAVNS</sequence>
<dbReference type="Proteomes" id="UP000254808">
    <property type="component" value="Chromosome"/>
</dbReference>
<dbReference type="EMBL" id="CP027806">
    <property type="protein sequence ID" value="AXJ02100.1"/>
    <property type="molecule type" value="Genomic_DNA"/>
</dbReference>
<name>A0A345UNP8_9BACT</name>
<dbReference type="OrthoDB" id="9793805at2"/>
<dbReference type="Pfam" id="PF13528">
    <property type="entry name" value="Glyco_trans_1_3"/>
    <property type="match status" value="1"/>
</dbReference>
<organism evidence="2 3">
    <name type="scientific">Cyclonatronum proteinivorum</name>
    <dbReference type="NCBI Taxonomy" id="1457365"/>
    <lineage>
        <taxon>Bacteria</taxon>
        <taxon>Pseudomonadati</taxon>
        <taxon>Balneolota</taxon>
        <taxon>Balneolia</taxon>
        <taxon>Balneolales</taxon>
        <taxon>Cyclonatronaceae</taxon>
        <taxon>Cyclonatronum</taxon>
    </lineage>
</organism>
<protein>
    <recommendedName>
        <fullName evidence="4">Glycosyl transferase</fullName>
    </recommendedName>
</protein>
<accession>A0A345UNP8</accession>
<dbReference type="SUPFAM" id="SSF53756">
    <property type="entry name" value="UDP-Glycosyltransferase/glycogen phosphorylase"/>
    <property type="match status" value="1"/>
</dbReference>
<dbReference type="KEGG" id="cprv:CYPRO_2862"/>
<evidence type="ECO:0000313" key="3">
    <source>
        <dbReference type="Proteomes" id="UP000254808"/>
    </source>
</evidence>
<dbReference type="AlphaFoldDB" id="A0A345UNP8"/>
<keyword evidence="3" id="KW-1185">Reference proteome</keyword>